<evidence type="ECO:0000313" key="9">
    <source>
        <dbReference type="Proteomes" id="UP000095598"/>
    </source>
</evidence>
<sequence length="449" mass="50172">MLFTRDRNFYRTLFHLMIIVVFQNIIAYSINMADNLMLGMYSQSSLSGAATVNQIQFLLQQMTLAIGDTLVIIASQYWGQKKTKPIRTFTGIALATGLILGLTVFILTTLFPREILMLFTKKESYIIQGMDYLSLIRFTYPLFVLSTILMAALRSVETVSIALKISILSLIVDVSINYTLIFGKFGFPEMGTKGAAVGTLVARILELVIVVIYLIFVDHKLKLFCKDFLHFTKEAFSRFFKILWPSFLSNTLWALATPIQTGILGRLSADAIAANSVSTTMFQYLKVITIGEASASAVLIGTTIGEGKGTAKVKEYSKTLQVIYLIIGSVLGFSLFFLRIPLLSLYDLTQNAYQMADQILIILSIVMVGMSYQMPTGIGIIKGGGDVKYMMYLNLISTWAIVMPLSFLGAFVWKLPVPMVVLLLNSDQLFKCIPTYLYVKKDKWIKVLV</sequence>
<evidence type="ECO:0000256" key="7">
    <source>
        <dbReference type="SAM" id="Phobius"/>
    </source>
</evidence>
<dbReference type="AlphaFoldDB" id="A0A173RQG9"/>
<proteinExistence type="predicted"/>
<feature type="transmembrane region" description="Helical" evidence="7">
    <location>
        <begin position="132"/>
        <end position="153"/>
    </location>
</feature>
<dbReference type="InterPro" id="IPR002528">
    <property type="entry name" value="MATE_fam"/>
</dbReference>
<dbReference type="GO" id="GO:0005886">
    <property type="term" value="C:plasma membrane"/>
    <property type="evidence" value="ECO:0007669"/>
    <property type="project" value="UniProtKB-SubCell"/>
</dbReference>
<evidence type="ECO:0000256" key="5">
    <source>
        <dbReference type="ARBA" id="ARBA00022989"/>
    </source>
</evidence>
<evidence type="ECO:0000313" key="8">
    <source>
        <dbReference type="EMBL" id="CUM79986.1"/>
    </source>
</evidence>
<dbReference type="NCBIfam" id="TIGR00797">
    <property type="entry name" value="matE"/>
    <property type="match status" value="1"/>
</dbReference>
<feature type="transmembrane region" description="Helical" evidence="7">
    <location>
        <begin position="12"/>
        <end position="30"/>
    </location>
</feature>
<dbReference type="PIRSF" id="PIRSF006603">
    <property type="entry name" value="DinF"/>
    <property type="match status" value="1"/>
</dbReference>
<feature type="transmembrane region" description="Helical" evidence="7">
    <location>
        <begin position="165"/>
        <end position="183"/>
    </location>
</feature>
<keyword evidence="6 7" id="KW-0472">Membrane</keyword>
<dbReference type="GO" id="GO:0015297">
    <property type="term" value="F:antiporter activity"/>
    <property type="evidence" value="ECO:0007669"/>
    <property type="project" value="InterPro"/>
</dbReference>
<dbReference type="Pfam" id="PF01554">
    <property type="entry name" value="MatE"/>
    <property type="match status" value="2"/>
</dbReference>
<dbReference type="GO" id="GO:0042910">
    <property type="term" value="F:xenobiotic transmembrane transporter activity"/>
    <property type="evidence" value="ECO:0007669"/>
    <property type="project" value="InterPro"/>
</dbReference>
<dbReference type="InterPro" id="IPR047135">
    <property type="entry name" value="YsiQ"/>
</dbReference>
<dbReference type="PANTHER" id="PTHR42925">
    <property type="entry name" value="MULTIDRUG AND TOXIN EFFLUX PROTEIN MATE FAMILY"/>
    <property type="match status" value="1"/>
</dbReference>
<gene>
    <name evidence="8" type="primary">norM_1</name>
    <name evidence="8" type="ORF">ERS852425_00690</name>
</gene>
<dbReference type="InterPro" id="IPR048279">
    <property type="entry name" value="MdtK-like"/>
</dbReference>
<dbReference type="RefSeq" id="WP_055257961.1">
    <property type="nucleotide sequence ID" value="NZ_CYXT01000003.1"/>
</dbReference>
<feature type="transmembrane region" description="Helical" evidence="7">
    <location>
        <begin position="352"/>
        <end position="372"/>
    </location>
</feature>
<dbReference type="EMBL" id="CYXT01000003">
    <property type="protein sequence ID" value="CUM79986.1"/>
    <property type="molecule type" value="Genomic_DNA"/>
</dbReference>
<accession>A0A173RQG9</accession>
<reference evidence="8 9" key="1">
    <citation type="submission" date="2015-09" db="EMBL/GenBank/DDBJ databases">
        <authorList>
            <consortium name="Pathogen Informatics"/>
        </authorList>
    </citation>
    <scope>NUCLEOTIDE SEQUENCE [LARGE SCALE GENOMIC DNA]</scope>
    <source>
        <strain evidence="8 9">2789STDY5608868</strain>
    </source>
</reference>
<feature type="transmembrane region" description="Helical" evidence="7">
    <location>
        <begin position="392"/>
        <end position="413"/>
    </location>
</feature>
<name>A0A173RQG9_ANAHA</name>
<feature type="transmembrane region" description="Helical" evidence="7">
    <location>
        <begin position="322"/>
        <end position="340"/>
    </location>
</feature>
<evidence type="ECO:0000256" key="2">
    <source>
        <dbReference type="ARBA" id="ARBA00022448"/>
    </source>
</evidence>
<feature type="transmembrane region" description="Helical" evidence="7">
    <location>
        <begin position="195"/>
        <end position="216"/>
    </location>
</feature>
<evidence type="ECO:0000256" key="4">
    <source>
        <dbReference type="ARBA" id="ARBA00022692"/>
    </source>
</evidence>
<feature type="transmembrane region" description="Helical" evidence="7">
    <location>
        <begin position="91"/>
        <end position="112"/>
    </location>
</feature>
<evidence type="ECO:0000256" key="3">
    <source>
        <dbReference type="ARBA" id="ARBA00022475"/>
    </source>
</evidence>
<keyword evidence="3" id="KW-1003">Cell membrane</keyword>
<keyword evidence="4 7" id="KW-0812">Transmembrane</keyword>
<keyword evidence="5 7" id="KW-1133">Transmembrane helix</keyword>
<organism evidence="8 9">
    <name type="scientific">Anaerostipes hadrus</name>
    <dbReference type="NCBI Taxonomy" id="649756"/>
    <lineage>
        <taxon>Bacteria</taxon>
        <taxon>Bacillati</taxon>
        <taxon>Bacillota</taxon>
        <taxon>Clostridia</taxon>
        <taxon>Lachnospirales</taxon>
        <taxon>Lachnospiraceae</taxon>
        <taxon>Anaerostipes</taxon>
    </lineage>
</organism>
<protein>
    <submittedName>
        <fullName evidence="8">Na(+)/drug antiporter</fullName>
    </submittedName>
</protein>
<dbReference type="PANTHER" id="PTHR42925:SF2">
    <property type="entry name" value="NA+ DRIVEN MULTIDRUG EFFLUX PUMP"/>
    <property type="match status" value="1"/>
</dbReference>
<comment type="subcellular location">
    <subcellularLocation>
        <location evidence="1">Cell membrane</location>
        <topology evidence="1">Multi-pass membrane protein</topology>
    </subcellularLocation>
</comment>
<feature type="transmembrane region" description="Helical" evidence="7">
    <location>
        <begin position="57"/>
        <end position="79"/>
    </location>
</feature>
<evidence type="ECO:0000256" key="1">
    <source>
        <dbReference type="ARBA" id="ARBA00004651"/>
    </source>
</evidence>
<evidence type="ECO:0000256" key="6">
    <source>
        <dbReference type="ARBA" id="ARBA00023136"/>
    </source>
</evidence>
<keyword evidence="2" id="KW-0813">Transport</keyword>
<dbReference type="Proteomes" id="UP000095598">
    <property type="component" value="Unassembled WGS sequence"/>
</dbReference>